<sequence length="281" mass="30563">MLADLSQRFQRGSLWGLRLAPREAVRARQIERRWRWPTLLVLAGTIPAFYAELLDEPTHWVAKLAYALAALVTGAALVHTASHAAQHGEGIGRHLRANPLDLVLVAGLAVSVLIPESSQSLPALLVRLAVAFMTLVRMVWSIQHLITRGGLTYMLLLAASVLGLCGIGFWWLEPKAHTLADGLWLAFTTAATVGYGDIVPSTPASKIFSVFVVMLGFGVVSLVTAAIATKWVETEERNIEHEILRDMHRQIDGLRHEIASLRDELAASRAGPAQPPAAQGD</sequence>
<feature type="domain" description="Potassium channel" evidence="2">
    <location>
        <begin position="167"/>
        <end position="229"/>
    </location>
</feature>
<feature type="transmembrane region" description="Helical" evidence="1">
    <location>
        <begin position="97"/>
        <end position="114"/>
    </location>
</feature>
<reference evidence="3 4" key="1">
    <citation type="submission" date="2024-04" db="EMBL/GenBank/DDBJ databases">
        <title>Novel species of the genus Ideonella isolated from streams.</title>
        <authorList>
            <person name="Lu H."/>
        </authorList>
    </citation>
    <scope>NUCLEOTIDE SEQUENCE [LARGE SCALE GENOMIC DNA]</scope>
    <source>
        <strain evidence="3 4">DXS22W</strain>
    </source>
</reference>
<dbReference type="EMBL" id="JBBUTH010000003">
    <property type="protein sequence ID" value="MEK8049690.1"/>
    <property type="molecule type" value="Genomic_DNA"/>
</dbReference>
<dbReference type="RefSeq" id="WP_341409373.1">
    <property type="nucleotide sequence ID" value="NZ_JBBUTH010000003.1"/>
</dbReference>
<keyword evidence="4" id="KW-1185">Reference proteome</keyword>
<feature type="transmembrane region" description="Helical" evidence="1">
    <location>
        <begin position="152"/>
        <end position="172"/>
    </location>
</feature>
<evidence type="ECO:0000256" key="1">
    <source>
        <dbReference type="SAM" id="Phobius"/>
    </source>
</evidence>
<dbReference type="SUPFAM" id="SSF81324">
    <property type="entry name" value="Voltage-gated potassium channels"/>
    <property type="match status" value="1"/>
</dbReference>
<feature type="transmembrane region" description="Helical" evidence="1">
    <location>
        <begin position="36"/>
        <end position="53"/>
    </location>
</feature>
<name>A0ABU9CCT8_9BURK</name>
<dbReference type="InterPro" id="IPR013099">
    <property type="entry name" value="K_chnl_dom"/>
</dbReference>
<gene>
    <name evidence="3" type="ORF">AACH10_05540</name>
</gene>
<dbReference type="Gene3D" id="1.10.287.70">
    <property type="match status" value="1"/>
</dbReference>
<comment type="caution">
    <text evidence="3">The sequence shown here is derived from an EMBL/GenBank/DDBJ whole genome shotgun (WGS) entry which is preliminary data.</text>
</comment>
<feature type="transmembrane region" description="Helical" evidence="1">
    <location>
        <begin position="65"/>
        <end position="85"/>
    </location>
</feature>
<evidence type="ECO:0000313" key="4">
    <source>
        <dbReference type="Proteomes" id="UP001365405"/>
    </source>
</evidence>
<feature type="transmembrane region" description="Helical" evidence="1">
    <location>
        <begin position="207"/>
        <end position="228"/>
    </location>
</feature>
<protein>
    <submittedName>
        <fullName evidence="3">Ion channel</fullName>
    </submittedName>
</protein>
<proteinExistence type="predicted"/>
<keyword evidence="1" id="KW-0472">Membrane</keyword>
<evidence type="ECO:0000313" key="3">
    <source>
        <dbReference type="EMBL" id="MEK8049690.1"/>
    </source>
</evidence>
<dbReference type="Proteomes" id="UP001365405">
    <property type="component" value="Unassembled WGS sequence"/>
</dbReference>
<keyword evidence="1" id="KW-0812">Transmembrane</keyword>
<organism evidence="3 4">
    <name type="scientific">Pseudaquabacterium inlustre</name>
    <dbReference type="NCBI Taxonomy" id="2984192"/>
    <lineage>
        <taxon>Bacteria</taxon>
        <taxon>Pseudomonadati</taxon>
        <taxon>Pseudomonadota</taxon>
        <taxon>Betaproteobacteria</taxon>
        <taxon>Burkholderiales</taxon>
        <taxon>Sphaerotilaceae</taxon>
        <taxon>Pseudaquabacterium</taxon>
    </lineage>
</organism>
<accession>A0ABU9CCT8</accession>
<keyword evidence="1" id="KW-1133">Transmembrane helix</keyword>
<dbReference type="Pfam" id="PF07885">
    <property type="entry name" value="Ion_trans_2"/>
    <property type="match status" value="1"/>
</dbReference>
<feature type="transmembrane region" description="Helical" evidence="1">
    <location>
        <begin position="120"/>
        <end position="140"/>
    </location>
</feature>
<evidence type="ECO:0000259" key="2">
    <source>
        <dbReference type="Pfam" id="PF07885"/>
    </source>
</evidence>